<reference evidence="2 3" key="1">
    <citation type="submission" date="2018-05" db="EMBL/GenBank/DDBJ databases">
        <title>Antimicrobial susceptibility testing and genomic analysis of Arcobacter skirrowii strains and one Arcobacter butzleri isolated from German poultry farms.</title>
        <authorList>
            <person name="Haenel I."/>
            <person name="Hotzel H."/>
            <person name="Tomaso H."/>
            <person name="Busch A."/>
        </authorList>
    </citation>
    <scope>NUCLEOTIDE SEQUENCE [LARGE SCALE GENOMIC DNA]</scope>
    <source>
        <strain evidence="2">17-1208-2</strain>
        <strain evidence="3">v</strain>
    </source>
</reference>
<dbReference type="KEGG" id="ask:EI285_08005"/>
<keyword evidence="2" id="KW-0966">Cell projection</keyword>
<dbReference type="GeneID" id="61751421"/>
<dbReference type="RefSeq" id="WP_066350376.1">
    <property type="nucleotide sequence ID" value="NZ_CP034309.1"/>
</dbReference>
<protein>
    <submittedName>
        <fullName evidence="2">Flagellin</fullName>
    </submittedName>
</protein>
<dbReference type="AlphaFoldDB" id="A0A2U2C1W4"/>
<sequence length="104" mass="12174">MEIGRTAQIDLAKENYALKSKEVSNIDEKEKVIEDEEYKKNLPIDPNSKLNEVILDNIQFGYNKDSQDFFVKVTRGSIENKYPTEDMMKIKAFLLEELQRTLKN</sequence>
<dbReference type="STRING" id="28200.GCA_001572935_00311"/>
<evidence type="ECO:0000313" key="3">
    <source>
        <dbReference type="Proteomes" id="UP000245014"/>
    </source>
</evidence>
<name>A0A2U2C1W4_9BACT</name>
<keyword evidence="2" id="KW-0969">Cilium</keyword>
<evidence type="ECO:0000313" key="2">
    <source>
        <dbReference type="EMBL" id="PWE22320.1"/>
    </source>
</evidence>
<reference evidence="1" key="3">
    <citation type="submission" date="2023-07" db="EMBL/GenBank/DDBJ databases">
        <authorList>
            <person name="Zhang M."/>
            <person name="Zhou G."/>
        </authorList>
    </citation>
    <scope>NUCLEOTIDE SEQUENCE</scope>
    <source>
        <strain evidence="1">BJSY19SF1-2</strain>
    </source>
</reference>
<proteinExistence type="predicted"/>
<comment type="caution">
    <text evidence="2">The sequence shown here is derived from an EMBL/GenBank/DDBJ whole genome shotgun (WGS) entry which is preliminary data.</text>
</comment>
<organism evidence="2 3">
    <name type="scientific">Aliarcobacter skirrowii</name>
    <dbReference type="NCBI Taxonomy" id="28200"/>
    <lineage>
        <taxon>Bacteria</taxon>
        <taxon>Pseudomonadati</taxon>
        <taxon>Campylobacterota</taxon>
        <taxon>Epsilonproteobacteria</taxon>
        <taxon>Campylobacterales</taxon>
        <taxon>Arcobacteraceae</taxon>
        <taxon>Aliarcobacter</taxon>
    </lineage>
</organism>
<gene>
    <name evidence="2" type="ORF">DF188_04195</name>
    <name evidence="1" type="ORF">Q6A80_07945</name>
</gene>
<keyword evidence="2" id="KW-0282">Flagellum</keyword>
<evidence type="ECO:0000313" key="1">
    <source>
        <dbReference type="EMBL" id="MDX4069654.1"/>
    </source>
</evidence>
<accession>A0A2U2C1W4</accession>
<dbReference type="Proteomes" id="UP001283691">
    <property type="component" value="Unassembled WGS sequence"/>
</dbReference>
<reference evidence="1" key="2">
    <citation type="journal article" date="2023" name="Front. Microbiol.">
        <title>Genomic diversity and taxonomic marker for Arcobacter species.</title>
        <authorList>
            <person name="Zhou G."/>
            <person name="Gu Y."/>
            <person name="Wang H."/>
            <person name="Chen X."/>
            <person name="Zhang X."/>
            <person name="Shao Z."/>
            <person name="Yan X."/>
            <person name="Zhang J."/>
            <person name="Zhang M."/>
        </authorList>
    </citation>
    <scope>NUCLEOTIDE SEQUENCE</scope>
    <source>
        <strain evidence="1">BJSY19SF1-2</strain>
    </source>
</reference>
<dbReference type="EMBL" id="QEYI01000002">
    <property type="protein sequence ID" value="PWE22320.1"/>
    <property type="molecule type" value="Genomic_DNA"/>
</dbReference>
<dbReference type="Proteomes" id="UP000245014">
    <property type="component" value="Unassembled WGS sequence"/>
</dbReference>
<dbReference type="EMBL" id="JAUQUR010000004">
    <property type="protein sequence ID" value="MDX4069654.1"/>
    <property type="molecule type" value="Genomic_DNA"/>
</dbReference>